<dbReference type="Proteomes" id="UP001638806">
    <property type="component" value="Unassembled WGS sequence"/>
</dbReference>
<evidence type="ECO:0000313" key="2">
    <source>
        <dbReference type="Proteomes" id="UP001638806"/>
    </source>
</evidence>
<keyword evidence="2" id="KW-1185">Reference proteome</keyword>
<proteinExistence type="predicted"/>
<name>A0ACC4D9I7_PURLI</name>
<dbReference type="EMBL" id="JBGNUJ010000013">
    <property type="protein sequence ID" value="KAL3952289.1"/>
    <property type="molecule type" value="Genomic_DNA"/>
</dbReference>
<accession>A0ACC4D9I7</accession>
<gene>
    <name evidence="1" type="ORF">ACCO45_014006</name>
</gene>
<comment type="caution">
    <text evidence="1">The sequence shown here is derived from an EMBL/GenBank/DDBJ whole genome shotgun (WGS) entry which is preliminary data.</text>
</comment>
<evidence type="ECO:0000313" key="1">
    <source>
        <dbReference type="EMBL" id="KAL3952289.1"/>
    </source>
</evidence>
<sequence>MNRARAHYRCQISIRNVVLDNKAHNDKRRPRRAAVAHAVQERAIAAPRAHQRKNAHALPCRHVARNRQARVRGDGARFDAHAGPLHHPERRRAAQAGHHHRLRPAVRGPGRRLDRARGSPREQGLFRRRGGIFHDGYQRTSTAEIAQFIKDQRLALARLVRPSPSPSAGAGVGTGAGDVVGCVYVKTLSPTLGDFGMLALDVTYRGGGLGRDLVRFAEDHCRRIGCTKMQLELLVPTTFEHALKTRMQAWYLRMGYRIVKLGSFQDEYPALAPLLTGPADYKIFEKDLTSSTP</sequence>
<organism evidence="1 2">
    <name type="scientific">Purpureocillium lilacinum</name>
    <name type="common">Paecilomyces lilacinus</name>
    <dbReference type="NCBI Taxonomy" id="33203"/>
    <lineage>
        <taxon>Eukaryota</taxon>
        <taxon>Fungi</taxon>
        <taxon>Dikarya</taxon>
        <taxon>Ascomycota</taxon>
        <taxon>Pezizomycotina</taxon>
        <taxon>Sordariomycetes</taxon>
        <taxon>Hypocreomycetidae</taxon>
        <taxon>Hypocreales</taxon>
        <taxon>Ophiocordycipitaceae</taxon>
        <taxon>Purpureocillium</taxon>
    </lineage>
</organism>
<protein>
    <submittedName>
        <fullName evidence="1">Uncharacterized protein</fullName>
    </submittedName>
</protein>
<reference evidence="1" key="1">
    <citation type="submission" date="2024-12" db="EMBL/GenBank/DDBJ databases">
        <title>Comparative genomics and development of molecular markers within Purpureocillium lilacinum and among Purpureocillium species.</title>
        <authorList>
            <person name="Yeh Z.-Y."/>
            <person name="Ni N.-T."/>
            <person name="Lo P.-H."/>
            <person name="Mushyakhwo K."/>
            <person name="Lin C.-F."/>
            <person name="Nai Y.-S."/>
        </authorList>
    </citation>
    <scope>NUCLEOTIDE SEQUENCE</scope>
    <source>
        <strain evidence="1">NCHU-NPUST-175</strain>
    </source>
</reference>